<evidence type="ECO:0000313" key="2">
    <source>
        <dbReference type="EMBL" id="MEU3783130.1"/>
    </source>
</evidence>
<dbReference type="RefSeq" id="WP_361704120.1">
    <property type="nucleotide sequence ID" value="NZ_JBEZVE010000011.1"/>
</dbReference>
<organism evidence="2 3">
    <name type="scientific">Streptomyces sp. 900129855</name>
    <dbReference type="NCBI Taxonomy" id="3155129"/>
    <lineage>
        <taxon>Bacteria</taxon>
        <taxon>Bacillati</taxon>
        <taxon>Actinomycetota</taxon>
        <taxon>Actinomycetes</taxon>
        <taxon>Kitasatosporales</taxon>
        <taxon>Streptomycetaceae</taxon>
        <taxon>Streptomyces</taxon>
    </lineage>
</organism>
<dbReference type="EMBL" id="JBEZVE010000011">
    <property type="protein sequence ID" value="MEU3783130.1"/>
    <property type="molecule type" value="Genomic_DNA"/>
</dbReference>
<accession>A0ABV2ZKP5</accession>
<feature type="region of interest" description="Disordered" evidence="1">
    <location>
        <begin position="390"/>
        <end position="411"/>
    </location>
</feature>
<name>A0ABV2ZKP5_9ACTN</name>
<comment type="caution">
    <text evidence="2">The sequence shown here is derived from an EMBL/GenBank/DDBJ whole genome shotgun (WGS) entry which is preliminary data.</text>
</comment>
<evidence type="ECO:0000313" key="3">
    <source>
        <dbReference type="Proteomes" id="UP001550739"/>
    </source>
</evidence>
<feature type="compositionally biased region" description="Basic and acidic residues" evidence="1">
    <location>
        <begin position="392"/>
        <end position="408"/>
    </location>
</feature>
<sequence>MIRHQLVQWILLPGGLTGDGQLRASVFVAPRLHPGGNATLADFPDFADWSSVLNGLTLLVERPDGATEAPLRVTASARGGLWRALLPATTPVKAFTFEDLADRPLISFPVGDVLAYLRNQWATLALAAHDDLPVTNDNASPIGGASTRQGEQRPFTLSRHFSDLIEALKLGGFEGTEEREELSRRLRSVLDGAAEEARALRQRHETLTQDLVRPFGSGTGGPAQALYALAGFHARPQKEKPKGLPADQTAARAQQEQTEDFHQHLSTLGDHPALLRRLGLVLDLEIRPDFVPQSTDSDPPTRLRLRVERPSAFPSRDDDPDADAWNADVTPWTVCRRSEIGGQPFFDAVERTSRGDFAHGFLRMDPDRYRPETVDVDGLALKALNMAATLGRQEDQKQRPVDEPERDGVPTARTGGLAVVHAHHAEELHEDFYQARLNNDALEKDPDNPPVLAYEDLLRGFRMDVLRTGDGWRSLHARHMVYTPLRDPDEEVTVDDEGFVQLSLTAEMDTPQAPADPDRPLYAHESLVTWDGWSLSAPRPGEPVAQEPAPPAAAADLGGLRLSIAAGAPRGALPRLRFRSRYRIRLRTVDLAGRAHELPAADALTQILEAGGDNRYVCAAPSGELPYLRFEPLPPTELVPRRPFTPGEGMERLVVRSTPGQSAAEYAAACQASTGPAHEFRAFCDRHLAAPKASLQLFETHGLLDDTIQAMHGSDPLAAAAAAQSAYDFAVRECAAFHEVPGPPDADRAYVVVDADTVDLPYLPDPLCAGLKARLTLRPDAPEKTLDIPFEQAGAEQDGSHWPRPLPIRLRLEEGDFTTHYSADDRLLTVGLPPGRTARLRLSSLFLDDPDVFALLGWCDDVLGASDAQTVREAIAAGTHWMTTPWRDLVLVHAVQRPVEQPNLLLTDRQGTAVTSLARTQGASAADLEGLMYFDEFSTGRLDLSAKWDETEDDGATRYADVHAMVRHVRNTVFSLTVPEPFGTRWLPEIKPLIGPYDRWMPFRTRGAEGETPETLRARLLSAAAAADLPAAERRRLEAGAAQLETFRAHEFGDTRYRRVTYRFTAATRFREYFDPAMPTTDGSSAAEPFDVILLSSAPPAKPKVRQVLPLMGYAQHRATDGSVVSERTNLGVRVWLERPWFSSGAGEELAVVCGDKLISPLTELSREISCLLHDPTHGSTVPEPLLAPSFGNGRQRGRVRLCASSLEKDVVTFQPTWDPERASWYVDLRFPTGMAYFPFVRLALARYQEHSLPGCELSPIVPTAFLQTVPDRTLTCAVSGDRAHVTLSGPAPESSADEHGDVIARPNTVAAVVEVQDPAFTDPYLGWTAVDGVETLLNGAPAVAGHPVVWEGDVPLPPTGGRRLRIAVREYELHPADDRTASPPVSLTEARRLVHADIVPL</sequence>
<protein>
    <submittedName>
        <fullName evidence="2">Uncharacterized protein</fullName>
    </submittedName>
</protein>
<dbReference type="Proteomes" id="UP001550739">
    <property type="component" value="Unassembled WGS sequence"/>
</dbReference>
<keyword evidence="3" id="KW-1185">Reference proteome</keyword>
<reference evidence="2 3" key="1">
    <citation type="submission" date="2024-06" db="EMBL/GenBank/DDBJ databases">
        <title>The Natural Products Discovery Center: Release of the First 8490 Sequenced Strains for Exploring Actinobacteria Biosynthetic Diversity.</title>
        <authorList>
            <person name="Kalkreuter E."/>
            <person name="Kautsar S.A."/>
            <person name="Yang D."/>
            <person name="Bader C.D."/>
            <person name="Teijaro C.N."/>
            <person name="Fluegel L."/>
            <person name="Davis C.M."/>
            <person name="Simpson J.R."/>
            <person name="Lauterbach L."/>
            <person name="Steele A.D."/>
            <person name="Gui C."/>
            <person name="Meng S."/>
            <person name="Li G."/>
            <person name="Viehrig K."/>
            <person name="Ye F."/>
            <person name="Su P."/>
            <person name="Kiefer A.F."/>
            <person name="Nichols A."/>
            <person name="Cepeda A.J."/>
            <person name="Yan W."/>
            <person name="Fan B."/>
            <person name="Jiang Y."/>
            <person name="Adhikari A."/>
            <person name="Zheng C.-J."/>
            <person name="Schuster L."/>
            <person name="Cowan T.M."/>
            <person name="Smanski M.J."/>
            <person name="Chevrette M.G."/>
            <person name="De Carvalho L.P.S."/>
            <person name="Shen B."/>
        </authorList>
    </citation>
    <scope>NUCLEOTIDE SEQUENCE [LARGE SCALE GENOMIC DNA]</scope>
    <source>
        <strain evidence="2 3">NPDC033843</strain>
    </source>
</reference>
<gene>
    <name evidence="2" type="ORF">AB0E89_21690</name>
</gene>
<proteinExistence type="predicted"/>
<evidence type="ECO:0000256" key="1">
    <source>
        <dbReference type="SAM" id="MobiDB-lite"/>
    </source>
</evidence>